<feature type="region of interest" description="Disordered" evidence="1">
    <location>
        <begin position="56"/>
        <end position="83"/>
    </location>
</feature>
<reference evidence="2" key="1">
    <citation type="submission" date="2020-03" db="EMBL/GenBank/DDBJ databases">
        <title>Hybrid Assembly of Korean Phytophthora infestans isolates.</title>
        <authorList>
            <person name="Prokchorchik M."/>
            <person name="Lee Y."/>
            <person name="Seo J."/>
            <person name="Cho J.-H."/>
            <person name="Park Y.-E."/>
            <person name="Jang D.-C."/>
            <person name="Im J.-S."/>
            <person name="Choi J.-G."/>
            <person name="Park H.-J."/>
            <person name="Lee G.-B."/>
            <person name="Lee Y.-G."/>
            <person name="Hong S.-Y."/>
            <person name="Cho K."/>
            <person name="Sohn K.H."/>
        </authorList>
    </citation>
    <scope>NUCLEOTIDE SEQUENCE</scope>
    <source>
        <strain evidence="2">KR_2_A2</strain>
    </source>
</reference>
<dbReference type="Proteomes" id="UP000704712">
    <property type="component" value="Unassembled WGS sequence"/>
</dbReference>
<dbReference type="EMBL" id="JAACNO010003300">
    <property type="protein sequence ID" value="KAF4127250.1"/>
    <property type="molecule type" value="Genomic_DNA"/>
</dbReference>
<proteinExistence type="predicted"/>
<dbReference type="AlphaFoldDB" id="A0A8S9TGU3"/>
<accession>A0A8S9TGU3</accession>
<feature type="compositionally biased region" description="Acidic residues" evidence="1">
    <location>
        <begin position="67"/>
        <end position="81"/>
    </location>
</feature>
<comment type="caution">
    <text evidence="2">The sequence shown here is derived from an EMBL/GenBank/DDBJ whole genome shotgun (WGS) entry which is preliminary data.</text>
</comment>
<evidence type="ECO:0000313" key="2">
    <source>
        <dbReference type="EMBL" id="KAF4127250.1"/>
    </source>
</evidence>
<sequence length="153" mass="17274">MVVLSSNEKYRYALATLEPVLNTLSQLSTVELFQRLSQLETAAHDFSRQYLDHNAVPAGEDLRPQEGGDEEGPSGDEDAFDDVGMPEMIRGTTENNNFEDQQRDREKNTLLAQLLLRVLEVLSLFRIGLVRQLVFLLHPASYRFLQAIALLLG</sequence>
<evidence type="ECO:0000256" key="1">
    <source>
        <dbReference type="SAM" id="MobiDB-lite"/>
    </source>
</evidence>
<organism evidence="2 3">
    <name type="scientific">Phytophthora infestans</name>
    <name type="common">Potato late blight agent</name>
    <name type="synonym">Botrytis infestans</name>
    <dbReference type="NCBI Taxonomy" id="4787"/>
    <lineage>
        <taxon>Eukaryota</taxon>
        <taxon>Sar</taxon>
        <taxon>Stramenopiles</taxon>
        <taxon>Oomycota</taxon>
        <taxon>Peronosporomycetes</taxon>
        <taxon>Peronosporales</taxon>
        <taxon>Peronosporaceae</taxon>
        <taxon>Phytophthora</taxon>
    </lineage>
</organism>
<evidence type="ECO:0000313" key="3">
    <source>
        <dbReference type="Proteomes" id="UP000704712"/>
    </source>
</evidence>
<name>A0A8S9TGU3_PHYIN</name>
<protein>
    <submittedName>
        <fullName evidence="2">Uncharacterized protein</fullName>
    </submittedName>
</protein>
<gene>
    <name evidence="2" type="ORF">GN958_ATG23564</name>
</gene>